<dbReference type="AlphaFoldDB" id="A0AAV5K998"/>
<accession>A0AAV5K998</accession>
<dbReference type="PANTHER" id="PTHR31374:SF119">
    <property type="entry name" value="SAUR-LIKE AUXIN-RESPONSIVE PROTEIN FAMILY"/>
    <property type="match status" value="1"/>
</dbReference>
<evidence type="ECO:0000313" key="5">
    <source>
        <dbReference type="Proteomes" id="UP001054252"/>
    </source>
</evidence>
<gene>
    <name evidence="4" type="ORF">SLEP1_g31052</name>
</gene>
<dbReference type="Pfam" id="PF02519">
    <property type="entry name" value="Auxin_inducible"/>
    <property type="match status" value="1"/>
</dbReference>
<name>A0AAV5K998_9ROSI</name>
<dbReference type="GO" id="GO:0009733">
    <property type="term" value="P:response to auxin"/>
    <property type="evidence" value="ECO:0007669"/>
    <property type="project" value="InterPro"/>
</dbReference>
<evidence type="ECO:0000256" key="2">
    <source>
        <dbReference type="ARBA" id="ARBA00022473"/>
    </source>
</evidence>
<protein>
    <submittedName>
        <fullName evidence="4">Uncharacterized protein</fullName>
    </submittedName>
</protein>
<keyword evidence="3" id="KW-0341">Growth regulation</keyword>
<reference evidence="4 5" key="1">
    <citation type="journal article" date="2021" name="Commun. Biol.">
        <title>The genome of Shorea leprosula (Dipterocarpaceae) highlights the ecological relevance of drought in aseasonal tropical rainforests.</title>
        <authorList>
            <person name="Ng K.K.S."/>
            <person name="Kobayashi M.J."/>
            <person name="Fawcett J.A."/>
            <person name="Hatakeyama M."/>
            <person name="Paape T."/>
            <person name="Ng C.H."/>
            <person name="Ang C.C."/>
            <person name="Tnah L.H."/>
            <person name="Lee C.T."/>
            <person name="Nishiyama T."/>
            <person name="Sese J."/>
            <person name="O'Brien M.J."/>
            <person name="Copetti D."/>
            <person name="Mohd Noor M.I."/>
            <person name="Ong R.C."/>
            <person name="Putra M."/>
            <person name="Sireger I.Z."/>
            <person name="Indrioko S."/>
            <person name="Kosugi Y."/>
            <person name="Izuno A."/>
            <person name="Isagi Y."/>
            <person name="Lee S.L."/>
            <person name="Shimizu K.K."/>
        </authorList>
    </citation>
    <scope>NUCLEOTIDE SEQUENCE [LARGE SCALE GENOMIC DNA]</scope>
    <source>
        <strain evidence="4">214</strain>
    </source>
</reference>
<sequence length="140" mass="15748">MSAGSGKSWKIRCIVRVRQMLKRWRTKACLMDVPAGHMAVVVGANSRRFVIPMSHLNHPMFRYLLAKTEEEYGFTNNGLLTIPCDESLFEEIIRAISSSDPPSKAACSSSFCRIGMKKKKIGLFSESRPLLRGFADELVH</sequence>
<evidence type="ECO:0000256" key="1">
    <source>
        <dbReference type="ARBA" id="ARBA00006974"/>
    </source>
</evidence>
<dbReference type="PANTHER" id="PTHR31374">
    <property type="entry name" value="AUXIN-INDUCED PROTEIN-LIKE-RELATED"/>
    <property type="match status" value="1"/>
</dbReference>
<dbReference type="Proteomes" id="UP001054252">
    <property type="component" value="Unassembled WGS sequence"/>
</dbReference>
<comment type="similarity">
    <text evidence="1">Belongs to the ARG7 family.</text>
</comment>
<evidence type="ECO:0000313" key="4">
    <source>
        <dbReference type="EMBL" id="GKV21017.1"/>
    </source>
</evidence>
<comment type="caution">
    <text evidence="4">The sequence shown here is derived from an EMBL/GenBank/DDBJ whole genome shotgun (WGS) entry which is preliminary data.</text>
</comment>
<dbReference type="EMBL" id="BPVZ01000056">
    <property type="protein sequence ID" value="GKV21017.1"/>
    <property type="molecule type" value="Genomic_DNA"/>
</dbReference>
<evidence type="ECO:0000256" key="3">
    <source>
        <dbReference type="ARBA" id="ARBA00022604"/>
    </source>
</evidence>
<proteinExistence type="inferred from homology"/>
<keyword evidence="2" id="KW-0217">Developmental protein</keyword>
<dbReference type="InterPro" id="IPR003676">
    <property type="entry name" value="SAUR_fam"/>
</dbReference>
<keyword evidence="5" id="KW-1185">Reference proteome</keyword>
<organism evidence="4 5">
    <name type="scientific">Rubroshorea leprosula</name>
    <dbReference type="NCBI Taxonomy" id="152421"/>
    <lineage>
        <taxon>Eukaryota</taxon>
        <taxon>Viridiplantae</taxon>
        <taxon>Streptophyta</taxon>
        <taxon>Embryophyta</taxon>
        <taxon>Tracheophyta</taxon>
        <taxon>Spermatophyta</taxon>
        <taxon>Magnoliopsida</taxon>
        <taxon>eudicotyledons</taxon>
        <taxon>Gunneridae</taxon>
        <taxon>Pentapetalae</taxon>
        <taxon>rosids</taxon>
        <taxon>malvids</taxon>
        <taxon>Malvales</taxon>
        <taxon>Dipterocarpaceae</taxon>
        <taxon>Rubroshorea</taxon>
    </lineage>
</organism>